<dbReference type="PANTHER" id="PTHR37315:SF1">
    <property type="entry name" value="UPF0311 PROTEIN BLR7842"/>
    <property type="match status" value="1"/>
</dbReference>
<evidence type="ECO:0000256" key="1">
    <source>
        <dbReference type="SAM" id="SignalP"/>
    </source>
</evidence>
<proteinExistence type="predicted"/>
<dbReference type="Proteomes" id="UP001143548">
    <property type="component" value="Unassembled WGS sequence"/>
</dbReference>
<reference evidence="2" key="1">
    <citation type="submission" date="2022-07" db="EMBL/GenBank/DDBJ databases">
        <title>Taxonomy of Aspergillus series Nigri: significant species reduction supported by multi-species coalescent approaches.</title>
        <authorList>
            <person name="Bian C."/>
            <person name="Kusuya Y."/>
            <person name="Sklenar F."/>
            <person name="D'hooge E."/>
            <person name="Yaguchi T."/>
            <person name="Takahashi H."/>
            <person name="Hubka V."/>
        </authorList>
    </citation>
    <scope>NUCLEOTIDE SEQUENCE</scope>
    <source>
        <strain evidence="2">CBS 733.88</strain>
    </source>
</reference>
<gene>
    <name evidence="2" type="ORF">AbraCBS73388_004078</name>
</gene>
<dbReference type="PANTHER" id="PTHR37315">
    <property type="entry name" value="UPF0311 PROTEIN BLR7842"/>
    <property type="match status" value="1"/>
</dbReference>
<evidence type="ECO:0000313" key="3">
    <source>
        <dbReference type="Proteomes" id="UP001143548"/>
    </source>
</evidence>
<comment type="caution">
    <text evidence="2">The sequence shown here is derived from an EMBL/GenBank/DDBJ whole genome shotgun (WGS) entry which is preliminary data.</text>
</comment>
<dbReference type="EMBL" id="BROQ01000199">
    <property type="protein sequence ID" value="GKZ27301.1"/>
    <property type="molecule type" value="Genomic_DNA"/>
</dbReference>
<dbReference type="AlphaFoldDB" id="A0A9W5Z3B1"/>
<sequence>MYLSSLSNWATVALQALLLCSSNLPVATSSPAPPELSFLYTAYVECESTLMSSPGPHGVRRAIPIVGGNFTGPKLSGKILDVGADWGLVDPQTGIFSADTRYNFRTDDGEDIFLQTSGPQSPSGQLHLRLVFETGSRKYYWLNNVIAIGILTNVAETANTSLLRIDAWNMATDWNSTSFVNPTTTTTSD</sequence>
<accession>A0A9W5Z3B1</accession>
<protein>
    <recommendedName>
        <fullName evidence="4">Scytalone dehydratase</fullName>
    </recommendedName>
</protein>
<dbReference type="InterPro" id="IPR020915">
    <property type="entry name" value="UPF0311"/>
</dbReference>
<evidence type="ECO:0008006" key="4">
    <source>
        <dbReference type="Google" id="ProtNLM"/>
    </source>
</evidence>
<feature type="signal peptide" evidence="1">
    <location>
        <begin position="1"/>
        <end position="29"/>
    </location>
</feature>
<feature type="chain" id="PRO_5040997860" description="Scytalone dehydratase" evidence="1">
    <location>
        <begin position="30"/>
        <end position="189"/>
    </location>
</feature>
<organism evidence="2 3">
    <name type="scientific">Aspergillus brasiliensis</name>
    <dbReference type="NCBI Taxonomy" id="319629"/>
    <lineage>
        <taxon>Eukaryota</taxon>
        <taxon>Fungi</taxon>
        <taxon>Dikarya</taxon>
        <taxon>Ascomycota</taxon>
        <taxon>Pezizomycotina</taxon>
        <taxon>Eurotiomycetes</taxon>
        <taxon>Eurotiomycetidae</taxon>
        <taxon>Eurotiales</taxon>
        <taxon>Aspergillaceae</taxon>
        <taxon>Aspergillus</taxon>
        <taxon>Aspergillus subgen. Circumdati</taxon>
    </lineage>
</organism>
<dbReference type="Pfam" id="PF11578">
    <property type="entry name" value="DUF3237"/>
    <property type="match status" value="1"/>
</dbReference>
<evidence type="ECO:0000313" key="2">
    <source>
        <dbReference type="EMBL" id="GKZ27301.1"/>
    </source>
</evidence>
<keyword evidence="1" id="KW-0732">Signal</keyword>
<dbReference type="Gene3D" id="2.40.160.20">
    <property type="match status" value="1"/>
</dbReference>
<name>A0A9W5Z3B1_9EURO</name>